<accession>A0A2C6WKA2</accession>
<dbReference type="Proteomes" id="UP000223828">
    <property type="component" value="Unassembled WGS sequence"/>
</dbReference>
<protein>
    <submittedName>
        <fullName evidence="1">Uncharacterized protein</fullName>
    </submittedName>
</protein>
<reference evidence="2" key="1">
    <citation type="submission" date="2017-10" db="EMBL/GenBank/DDBJ databases">
        <title>Staphylococcus edaphicus sp. nov., isolated in Antarctica, harbouring mecC gene and genomic islands essential in adaptation to extreme environment.</title>
        <authorList>
            <person name="Pantucek R."/>
            <person name="Sedlacek I."/>
            <person name="Indrakova A."/>
            <person name="Vrbovska V."/>
            <person name="Maslanova I."/>
            <person name="Kovarovic V."/>
            <person name="Svec P."/>
            <person name="Kralova S."/>
            <person name="Kristofova L."/>
            <person name="Keklakova J."/>
            <person name="Petras P."/>
            <person name="Doskar J."/>
        </authorList>
    </citation>
    <scope>NUCLEOTIDE SEQUENCE [LARGE SCALE GENOMIC DNA]</scope>
    <source>
        <strain evidence="2">CCM 5085</strain>
    </source>
</reference>
<dbReference type="RefSeq" id="WP_420801890.1">
    <property type="nucleotide sequence ID" value="NZ_MRZN01000032.1"/>
</dbReference>
<dbReference type="EMBL" id="MRZN01000032">
    <property type="protein sequence ID" value="PHK48525.1"/>
    <property type="molecule type" value="Genomic_DNA"/>
</dbReference>
<sequence length="59" mass="6832">IRKIVAQRATKLYKNKENVNFYIISIEIDVYSLIRNVYVPDSIHVCSITILSTNYSVIV</sequence>
<proteinExistence type="predicted"/>
<name>A0A2C6WKA2_9STAP</name>
<evidence type="ECO:0000313" key="1">
    <source>
        <dbReference type="EMBL" id="PHK48525.1"/>
    </source>
</evidence>
<gene>
    <name evidence="1" type="ORF">BTJ66_13000</name>
</gene>
<feature type="non-terminal residue" evidence="1">
    <location>
        <position position="1"/>
    </location>
</feature>
<comment type="caution">
    <text evidence="1">The sequence shown here is derived from an EMBL/GenBank/DDBJ whole genome shotgun (WGS) entry which is preliminary data.</text>
</comment>
<organism evidence="1 2">
    <name type="scientific">Staphylococcus edaphicus</name>
    <dbReference type="NCBI Taxonomy" id="1955013"/>
    <lineage>
        <taxon>Bacteria</taxon>
        <taxon>Bacillati</taxon>
        <taxon>Bacillota</taxon>
        <taxon>Bacilli</taxon>
        <taxon>Bacillales</taxon>
        <taxon>Staphylococcaceae</taxon>
        <taxon>Staphylococcus</taxon>
    </lineage>
</organism>
<evidence type="ECO:0000313" key="2">
    <source>
        <dbReference type="Proteomes" id="UP000223828"/>
    </source>
</evidence>
<dbReference type="AlphaFoldDB" id="A0A2C6WKA2"/>